<organism evidence="2 3">
    <name type="scientific">Slackia heliotrinireducens (strain ATCC 29202 / DSM 20476 / NCTC 11029 / RHS 1)</name>
    <name type="common">Peptococcus heliotrinreducens</name>
    <dbReference type="NCBI Taxonomy" id="471855"/>
    <lineage>
        <taxon>Bacteria</taxon>
        <taxon>Bacillati</taxon>
        <taxon>Actinomycetota</taxon>
        <taxon>Coriobacteriia</taxon>
        <taxon>Eggerthellales</taxon>
        <taxon>Eggerthellaceae</taxon>
        <taxon>Slackia</taxon>
    </lineage>
</organism>
<dbReference type="PANTHER" id="PTHR40265:SF1">
    <property type="entry name" value="GLYOXALASE-LIKE DOMAIN-CONTAINING PROTEIN"/>
    <property type="match status" value="1"/>
</dbReference>
<dbReference type="PANTHER" id="PTHR40265">
    <property type="entry name" value="BLL2707 PROTEIN"/>
    <property type="match status" value="1"/>
</dbReference>
<dbReference type="InterPro" id="IPR025870">
    <property type="entry name" value="Glyoxalase-like_dom"/>
</dbReference>
<dbReference type="Pfam" id="PF13468">
    <property type="entry name" value="Glyoxalase_3"/>
    <property type="match status" value="1"/>
</dbReference>
<protein>
    <recommendedName>
        <fullName evidence="1">Glyoxalase-like domain-containing protein</fullName>
    </recommendedName>
</protein>
<evidence type="ECO:0000313" key="2">
    <source>
        <dbReference type="EMBL" id="ACV23223.1"/>
    </source>
</evidence>
<reference evidence="2 3" key="1">
    <citation type="journal article" date="2009" name="Stand. Genomic Sci.">
        <title>Complete genome sequence of Slackia heliotrinireducens type strain (RHS 1).</title>
        <authorList>
            <person name="Pukall R."/>
            <person name="Lapidus A."/>
            <person name="Nolan M."/>
            <person name="Copeland A."/>
            <person name="Glavina Del Rio T."/>
            <person name="Lucas S."/>
            <person name="Chen F."/>
            <person name="Tice H."/>
            <person name="Cheng J.F."/>
            <person name="Chertkov O."/>
            <person name="Bruce D."/>
            <person name="Goodwin L."/>
            <person name="Kuske C."/>
            <person name="Brettin T."/>
            <person name="Detter J.C."/>
            <person name="Han C."/>
            <person name="Pitluck S."/>
            <person name="Pati A."/>
            <person name="Mavrommatis K."/>
            <person name="Ivanova N."/>
            <person name="Ovchinnikova G."/>
            <person name="Chen A."/>
            <person name="Palaniappan K."/>
            <person name="Schneider S."/>
            <person name="Rohde M."/>
            <person name="Chain P."/>
            <person name="D'haeseleer P."/>
            <person name="Goker M."/>
            <person name="Bristow J."/>
            <person name="Eisen J.A."/>
            <person name="Markowitz V."/>
            <person name="Kyrpides N.C."/>
            <person name="Klenk H.P."/>
            <person name="Hugenholtz P."/>
        </authorList>
    </citation>
    <scope>NUCLEOTIDE SEQUENCE [LARGE SCALE GENOMIC DNA]</scope>
    <source>
        <strain evidence="3">ATCC 29202 / DSM 20476 / NCTC 11029 / RHS 1</strain>
    </source>
</reference>
<name>C7N101_SLAHD</name>
<gene>
    <name evidence="2" type="ordered locus">Shel_22130</name>
</gene>
<sequence length="205" mass="23117">MKLSHVILKVEQLDKAVQEYRDKGFAVEYGKEKNPINALIYFSKGPYIELLDGSRMPGAAKVLMRLLGKGALVDRLQRLDTCGLGYCELAFENYETDLKREVAILQKHGIKSCGMPSRRIDTHGRDLRFRIVSPAALDVPFLMTYFSTDPKPVDFVHPNGIAGIDKIVYGTDPARFPLIKELCDDDRLELKAGNGIEVEFERRKG</sequence>
<dbReference type="RefSeq" id="WP_012799323.1">
    <property type="nucleotide sequence ID" value="NC_013165.1"/>
</dbReference>
<dbReference type="KEGG" id="shi:Shel_22130"/>
<dbReference type="InterPro" id="IPR029068">
    <property type="entry name" value="Glyas_Bleomycin-R_OHBP_Dase"/>
</dbReference>
<dbReference type="eggNOG" id="COG0346">
    <property type="taxonomic scope" value="Bacteria"/>
</dbReference>
<dbReference type="Proteomes" id="UP000002026">
    <property type="component" value="Chromosome"/>
</dbReference>
<accession>C7N101</accession>
<dbReference type="EMBL" id="CP001684">
    <property type="protein sequence ID" value="ACV23223.1"/>
    <property type="molecule type" value="Genomic_DNA"/>
</dbReference>
<evidence type="ECO:0000313" key="3">
    <source>
        <dbReference type="Proteomes" id="UP000002026"/>
    </source>
</evidence>
<dbReference type="HOGENOM" id="CLU_107591_0_0_11"/>
<keyword evidence="3" id="KW-1185">Reference proteome</keyword>
<evidence type="ECO:0000259" key="1">
    <source>
        <dbReference type="Pfam" id="PF13468"/>
    </source>
</evidence>
<dbReference type="Gene3D" id="3.10.180.10">
    <property type="entry name" value="2,3-Dihydroxybiphenyl 1,2-Dioxygenase, domain 1"/>
    <property type="match status" value="1"/>
</dbReference>
<dbReference type="AlphaFoldDB" id="C7N101"/>
<dbReference type="STRING" id="471855.Shel_22130"/>
<proteinExistence type="predicted"/>
<feature type="domain" description="Glyoxalase-like" evidence="1">
    <location>
        <begin position="3"/>
        <end position="174"/>
    </location>
</feature>